<evidence type="ECO:0000313" key="2">
    <source>
        <dbReference type="EMBL" id="KNB72919.1"/>
    </source>
</evidence>
<organism evidence="2 3">
    <name type="scientific">Brevibacillus reuszeri</name>
    <dbReference type="NCBI Taxonomy" id="54915"/>
    <lineage>
        <taxon>Bacteria</taxon>
        <taxon>Bacillati</taxon>
        <taxon>Bacillota</taxon>
        <taxon>Bacilli</taxon>
        <taxon>Bacillales</taxon>
        <taxon>Paenibacillaceae</taxon>
        <taxon>Brevibacillus</taxon>
    </lineage>
</organism>
<protein>
    <submittedName>
        <fullName evidence="2">Uncharacterized protein</fullName>
    </submittedName>
</protein>
<evidence type="ECO:0000313" key="4">
    <source>
        <dbReference type="Proteomes" id="UP000319578"/>
    </source>
</evidence>
<evidence type="ECO:0000313" key="3">
    <source>
        <dbReference type="Proteomes" id="UP000036834"/>
    </source>
</evidence>
<gene>
    <name evidence="2" type="ORF">ADS79_13910</name>
    <name evidence="1" type="ORF">BRE01_64260</name>
</gene>
<dbReference type="Proteomes" id="UP000036834">
    <property type="component" value="Unassembled WGS sequence"/>
</dbReference>
<name>A0A0K9YW17_9BACL</name>
<dbReference type="AlphaFoldDB" id="A0A0K9YW17"/>
<keyword evidence="4" id="KW-1185">Reference proteome</keyword>
<dbReference type="RefSeq" id="WP_049738966.1">
    <property type="nucleotide sequence ID" value="NZ_BJON01000034.1"/>
</dbReference>
<reference evidence="3" key="1">
    <citation type="submission" date="2015-07" db="EMBL/GenBank/DDBJ databases">
        <title>Genome sequencing project for genomic taxonomy and phylogenomics of Bacillus-like bacteria.</title>
        <authorList>
            <person name="Liu B."/>
            <person name="Wang J."/>
            <person name="Zhu Y."/>
            <person name="Liu G."/>
            <person name="Chen Q."/>
            <person name="Chen Z."/>
            <person name="Lan J."/>
            <person name="Che J."/>
            <person name="Ge C."/>
            <person name="Shi H."/>
            <person name="Pan Z."/>
            <person name="Liu X."/>
        </authorList>
    </citation>
    <scope>NUCLEOTIDE SEQUENCE [LARGE SCALE GENOMIC DNA]</scope>
    <source>
        <strain evidence="3">DSM 9887</strain>
    </source>
</reference>
<dbReference type="Proteomes" id="UP000319578">
    <property type="component" value="Unassembled WGS sequence"/>
</dbReference>
<reference evidence="2" key="2">
    <citation type="submission" date="2015-07" db="EMBL/GenBank/DDBJ databases">
        <title>MeaNS - Measles Nucleotide Surveillance Program.</title>
        <authorList>
            <person name="Tran T."/>
            <person name="Druce J."/>
        </authorList>
    </citation>
    <scope>NUCLEOTIDE SEQUENCE</scope>
    <source>
        <strain evidence="2">DSM 9887</strain>
    </source>
</reference>
<comment type="caution">
    <text evidence="2">The sequence shown here is derived from an EMBL/GenBank/DDBJ whole genome shotgun (WGS) entry which is preliminary data.</text>
</comment>
<dbReference type="EMBL" id="BJON01000034">
    <property type="protein sequence ID" value="GED72724.1"/>
    <property type="molecule type" value="Genomic_DNA"/>
</dbReference>
<sequence>MEGILQSRELLHGIRELIREEFKNEGLLKEPWRFRKIDEVLSPTKVKCFVDGSDTSIVISCNPDVLFRKNDEVWIVNTARDNKSRFVLCKRF</sequence>
<accession>A0A0K9YW17</accession>
<dbReference type="PATRIC" id="fig|54915.3.peg.1791"/>
<reference evidence="1 4" key="3">
    <citation type="submission" date="2019-06" db="EMBL/GenBank/DDBJ databases">
        <title>Whole genome shotgun sequence of Brevibacillus reuszeri NBRC 15719.</title>
        <authorList>
            <person name="Hosoyama A."/>
            <person name="Uohara A."/>
            <person name="Ohji S."/>
            <person name="Ichikawa N."/>
        </authorList>
    </citation>
    <scope>NUCLEOTIDE SEQUENCE [LARGE SCALE GENOMIC DNA]</scope>
    <source>
        <strain evidence="1 4">NBRC 15719</strain>
    </source>
</reference>
<dbReference type="EMBL" id="LGIQ01000007">
    <property type="protein sequence ID" value="KNB72919.1"/>
    <property type="molecule type" value="Genomic_DNA"/>
</dbReference>
<evidence type="ECO:0000313" key="1">
    <source>
        <dbReference type="EMBL" id="GED72724.1"/>
    </source>
</evidence>
<proteinExistence type="predicted"/>